<protein>
    <recommendedName>
        <fullName evidence="4">Secreted protein</fullName>
    </recommendedName>
</protein>
<dbReference type="OrthoDB" id="3797063at2759"/>
<name>A0A9P9DYP9_9PLEO</name>
<gene>
    <name evidence="2" type="ORF">B0J11DRAFT_578448</name>
</gene>
<proteinExistence type="predicted"/>
<evidence type="ECO:0000256" key="1">
    <source>
        <dbReference type="SAM" id="SignalP"/>
    </source>
</evidence>
<accession>A0A9P9DYP9</accession>
<feature type="chain" id="PRO_5040303876" description="Secreted protein" evidence="1">
    <location>
        <begin position="16"/>
        <end position="208"/>
    </location>
</feature>
<keyword evidence="1" id="KW-0732">Signal</keyword>
<dbReference type="InterPro" id="IPR025649">
    <property type="entry name" value="DUF4360"/>
</dbReference>
<evidence type="ECO:0008006" key="4">
    <source>
        <dbReference type="Google" id="ProtNLM"/>
    </source>
</evidence>
<dbReference type="Pfam" id="PF14273">
    <property type="entry name" value="DUF4360"/>
    <property type="match status" value="1"/>
</dbReference>
<sequence length="208" mass="22301">MNLLLYLSLLQGIAALPTTRSDPTPGFTFDSVISSGGACPNGSVSTLVKNNNVSTGIFRIIHTLDAFSPWIQSDGTTKEDCKLTTNIGVPVGYRARANIDGIVVKGYLKIQDAETSVRFSGQYSFTSDPSVVSETSLVIKGPLDGRFTKIVEAQGRTALSSCTGDNFRTEYSISAINFGSGHTQYSGVQGSTEDLKWVIDSKIEILKC</sequence>
<evidence type="ECO:0000313" key="2">
    <source>
        <dbReference type="EMBL" id="KAH7128215.1"/>
    </source>
</evidence>
<organism evidence="2 3">
    <name type="scientific">Dendryphion nanum</name>
    <dbReference type="NCBI Taxonomy" id="256645"/>
    <lineage>
        <taxon>Eukaryota</taxon>
        <taxon>Fungi</taxon>
        <taxon>Dikarya</taxon>
        <taxon>Ascomycota</taxon>
        <taxon>Pezizomycotina</taxon>
        <taxon>Dothideomycetes</taxon>
        <taxon>Pleosporomycetidae</taxon>
        <taxon>Pleosporales</taxon>
        <taxon>Torulaceae</taxon>
        <taxon>Dendryphion</taxon>
    </lineage>
</organism>
<dbReference type="Proteomes" id="UP000700596">
    <property type="component" value="Unassembled WGS sequence"/>
</dbReference>
<dbReference type="AlphaFoldDB" id="A0A9P9DYP9"/>
<evidence type="ECO:0000313" key="3">
    <source>
        <dbReference type="Proteomes" id="UP000700596"/>
    </source>
</evidence>
<feature type="signal peptide" evidence="1">
    <location>
        <begin position="1"/>
        <end position="15"/>
    </location>
</feature>
<dbReference type="EMBL" id="JAGMWT010000005">
    <property type="protein sequence ID" value="KAH7128215.1"/>
    <property type="molecule type" value="Genomic_DNA"/>
</dbReference>
<reference evidence="2" key="1">
    <citation type="journal article" date="2021" name="Nat. Commun.">
        <title>Genetic determinants of endophytism in the Arabidopsis root mycobiome.</title>
        <authorList>
            <person name="Mesny F."/>
            <person name="Miyauchi S."/>
            <person name="Thiergart T."/>
            <person name="Pickel B."/>
            <person name="Atanasova L."/>
            <person name="Karlsson M."/>
            <person name="Huettel B."/>
            <person name="Barry K.W."/>
            <person name="Haridas S."/>
            <person name="Chen C."/>
            <person name="Bauer D."/>
            <person name="Andreopoulos W."/>
            <person name="Pangilinan J."/>
            <person name="LaButti K."/>
            <person name="Riley R."/>
            <person name="Lipzen A."/>
            <person name="Clum A."/>
            <person name="Drula E."/>
            <person name="Henrissat B."/>
            <person name="Kohler A."/>
            <person name="Grigoriev I.V."/>
            <person name="Martin F.M."/>
            <person name="Hacquard S."/>
        </authorList>
    </citation>
    <scope>NUCLEOTIDE SEQUENCE</scope>
    <source>
        <strain evidence="2">MPI-CAGE-CH-0243</strain>
    </source>
</reference>
<keyword evidence="3" id="KW-1185">Reference proteome</keyword>
<comment type="caution">
    <text evidence="2">The sequence shown here is derived from an EMBL/GenBank/DDBJ whole genome shotgun (WGS) entry which is preliminary data.</text>
</comment>